<evidence type="ECO:0000256" key="2">
    <source>
        <dbReference type="ARBA" id="ARBA00022475"/>
    </source>
</evidence>
<evidence type="ECO:0000256" key="5">
    <source>
        <dbReference type="ARBA" id="ARBA00023136"/>
    </source>
</evidence>
<dbReference type="GO" id="GO:0009247">
    <property type="term" value="P:glycolipid biosynthetic process"/>
    <property type="evidence" value="ECO:0007669"/>
    <property type="project" value="UniProtKB-ARBA"/>
</dbReference>
<dbReference type="RefSeq" id="WP_072934222.1">
    <property type="nucleotide sequence ID" value="NZ_FQUG01000002.1"/>
</dbReference>
<evidence type="ECO:0000256" key="1">
    <source>
        <dbReference type="ARBA" id="ARBA00004533"/>
    </source>
</evidence>
<gene>
    <name evidence="7" type="ORF">SAMN02745190_00088</name>
</gene>
<keyword evidence="6" id="KW-0012">Acyltransferase</keyword>
<dbReference type="AlphaFoldDB" id="A0A1M4SCX8"/>
<dbReference type="PANTHER" id="PTHR30606:SF10">
    <property type="entry name" value="PHOSPHATIDYLINOSITOL MANNOSIDE ACYLTRANSFERASE"/>
    <property type="match status" value="1"/>
</dbReference>
<name>A0A1M4SCX8_9FIRM</name>
<dbReference type="EMBL" id="FQUG01000002">
    <property type="protein sequence ID" value="SHE30022.1"/>
    <property type="molecule type" value="Genomic_DNA"/>
</dbReference>
<reference evidence="7 8" key="1">
    <citation type="submission" date="2016-11" db="EMBL/GenBank/DDBJ databases">
        <authorList>
            <person name="Jaros S."/>
            <person name="Januszkiewicz K."/>
            <person name="Wedrychowicz H."/>
        </authorList>
    </citation>
    <scope>NUCLEOTIDE SEQUENCE [LARGE SCALE GENOMIC DNA]</scope>
    <source>
        <strain evidence="7 8">DSM 10502</strain>
    </source>
</reference>
<protein>
    <submittedName>
        <fullName evidence="7">KDO2-lipid IV(A) lauroyltransferase</fullName>
    </submittedName>
</protein>
<keyword evidence="2" id="KW-1003">Cell membrane</keyword>
<keyword evidence="5" id="KW-0472">Membrane</keyword>
<accession>A0A1M4SCX8</accession>
<dbReference type="OrthoDB" id="9801955at2"/>
<dbReference type="Proteomes" id="UP000184404">
    <property type="component" value="Unassembled WGS sequence"/>
</dbReference>
<evidence type="ECO:0000256" key="6">
    <source>
        <dbReference type="ARBA" id="ARBA00023315"/>
    </source>
</evidence>
<keyword evidence="8" id="KW-1185">Reference proteome</keyword>
<dbReference type="GO" id="GO:0005886">
    <property type="term" value="C:plasma membrane"/>
    <property type="evidence" value="ECO:0007669"/>
    <property type="project" value="UniProtKB-SubCell"/>
</dbReference>
<evidence type="ECO:0000256" key="3">
    <source>
        <dbReference type="ARBA" id="ARBA00022519"/>
    </source>
</evidence>
<dbReference type="STRING" id="1123243.SAMN02745190_00088"/>
<evidence type="ECO:0000256" key="4">
    <source>
        <dbReference type="ARBA" id="ARBA00022679"/>
    </source>
</evidence>
<evidence type="ECO:0000313" key="7">
    <source>
        <dbReference type="EMBL" id="SHE30022.1"/>
    </source>
</evidence>
<keyword evidence="3" id="KW-0997">Cell inner membrane</keyword>
<comment type="subcellular location">
    <subcellularLocation>
        <location evidence="1">Cell inner membrane</location>
    </subcellularLocation>
</comment>
<sequence>MLAYYFAKATSFILCILPAGFCEWLGVTLGKLTWCFVPRKRRRMARDNVMRCLGVDEAEADRIAKASWVRFGPMLMEVMRFPKILEHMDDYVEIEGMEYLQEGLSKGKGAVIATSHSGNWELMGGALANAGISLVGVAMRQKEAGFDKFINEYRRLVGMHITYKDNVREMFDMLKKGWTIGLLMDQDSSLRDGIIFDWFGQPTNFVQGPAVMGRFQGIPVFPGYITRKSDGHHKIIIYPPIFVDKTKDKAGDIRKAMIAISEVLEAHIRKYPEEWFWLHDRWKSVRNKDNP</sequence>
<dbReference type="PANTHER" id="PTHR30606">
    <property type="entry name" value="LIPID A BIOSYNTHESIS LAUROYL ACYLTRANSFERASE"/>
    <property type="match status" value="1"/>
</dbReference>
<keyword evidence="4 7" id="KW-0808">Transferase</keyword>
<dbReference type="GO" id="GO:0016746">
    <property type="term" value="F:acyltransferase activity"/>
    <property type="evidence" value="ECO:0007669"/>
    <property type="project" value="UniProtKB-KW"/>
</dbReference>
<dbReference type="InterPro" id="IPR004960">
    <property type="entry name" value="LipA_acyltrans"/>
</dbReference>
<organism evidence="7 8">
    <name type="scientific">Schwartzia succinivorans DSM 10502</name>
    <dbReference type="NCBI Taxonomy" id="1123243"/>
    <lineage>
        <taxon>Bacteria</taxon>
        <taxon>Bacillati</taxon>
        <taxon>Bacillota</taxon>
        <taxon>Negativicutes</taxon>
        <taxon>Selenomonadales</taxon>
        <taxon>Selenomonadaceae</taxon>
        <taxon>Schwartzia</taxon>
    </lineage>
</organism>
<dbReference type="CDD" id="cd07984">
    <property type="entry name" value="LPLAT_LABLAT-like"/>
    <property type="match status" value="1"/>
</dbReference>
<evidence type="ECO:0000313" key="8">
    <source>
        <dbReference type="Proteomes" id="UP000184404"/>
    </source>
</evidence>
<dbReference type="Pfam" id="PF03279">
    <property type="entry name" value="Lip_A_acyltrans"/>
    <property type="match status" value="1"/>
</dbReference>
<proteinExistence type="predicted"/>